<protein>
    <recommendedName>
        <fullName evidence="3">ATP-dependent DNA helicase PIF1</fullName>
    </recommendedName>
</protein>
<evidence type="ECO:0000313" key="2">
    <source>
        <dbReference type="Proteomes" id="UP000541610"/>
    </source>
</evidence>
<reference evidence="1 2" key="1">
    <citation type="submission" date="2020-04" db="EMBL/GenBank/DDBJ databases">
        <title>Perkinsus olseni comparative genomics.</title>
        <authorList>
            <person name="Bogema D.R."/>
        </authorList>
    </citation>
    <scope>NUCLEOTIDE SEQUENCE [LARGE SCALE GENOMIC DNA]</scope>
    <source>
        <strain evidence="1">00978-12</strain>
    </source>
</reference>
<dbReference type="AlphaFoldDB" id="A0A7J6N977"/>
<evidence type="ECO:0008006" key="3">
    <source>
        <dbReference type="Google" id="ProtNLM"/>
    </source>
</evidence>
<comment type="caution">
    <text evidence="1">The sequence shown here is derived from an EMBL/GenBank/DDBJ whole genome shotgun (WGS) entry which is preliminary data.</text>
</comment>
<proteinExistence type="predicted"/>
<sequence>MLRKFVRSANDQNLQEVLTLFQELQPTEAHIQRIQYLIREYCEFRPNWNNIPPEALQIFGHREAEQEAVSRQLERVRQDGRIIKVLVDSLDQYTLDGGHLWVPVNQVRVTNKMNRKLQAPQNITLFVGAIMRFTCNDTPGRRAFHQSQLCVVRTLPVDEGAIIVRVAPPGRRNIPATEQEFIDQGWQELTISKVFTIPQRLEGNMMVRREQYPIRHYIAATIHKVMGDTLGMVATQISDRRSAYKLWLKSQLYVIISRVRAMHHIFFVGDIRETMMAIRNLLVQYTQWEGYVRHVVGYFDNCWGSTGGAGD</sequence>
<name>A0A7J6N977_PEROL</name>
<organism evidence="1 2">
    <name type="scientific">Perkinsus olseni</name>
    <name type="common">Perkinsus atlanticus</name>
    <dbReference type="NCBI Taxonomy" id="32597"/>
    <lineage>
        <taxon>Eukaryota</taxon>
        <taxon>Sar</taxon>
        <taxon>Alveolata</taxon>
        <taxon>Perkinsozoa</taxon>
        <taxon>Perkinsea</taxon>
        <taxon>Perkinsida</taxon>
        <taxon>Perkinsidae</taxon>
        <taxon>Perkinsus</taxon>
    </lineage>
</organism>
<dbReference type="OrthoDB" id="10396240at2759"/>
<gene>
    <name evidence="1" type="ORF">FOZ60_015050</name>
</gene>
<evidence type="ECO:0000313" key="1">
    <source>
        <dbReference type="EMBL" id="KAF4679451.1"/>
    </source>
</evidence>
<dbReference type="InterPro" id="IPR027417">
    <property type="entry name" value="P-loop_NTPase"/>
</dbReference>
<accession>A0A7J6N977</accession>
<dbReference type="Proteomes" id="UP000541610">
    <property type="component" value="Unassembled WGS sequence"/>
</dbReference>
<dbReference type="EMBL" id="JABANP010000734">
    <property type="protein sequence ID" value="KAF4679451.1"/>
    <property type="molecule type" value="Genomic_DNA"/>
</dbReference>
<dbReference type="SUPFAM" id="SSF52540">
    <property type="entry name" value="P-loop containing nucleoside triphosphate hydrolases"/>
    <property type="match status" value="1"/>
</dbReference>